<comment type="similarity">
    <text evidence="1">In the C-terminal section; belongs to the class-I pyridoxal-phosphate-dependent aminotransferase family.</text>
</comment>
<dbReference type="CDD" id="cd07377">
    <property type="entry name" value="WHTH_GntR"/>
    <property type="match status" value="1"/>
</dbReference>
<dbReference type="InterPro" id="IPR036390">
    <property type="entry name" value="WH_DNA-bd_sf"/>
</dbReference>
<keyword evidence="3" id="KW-0805">Transcription regulation</keyword>
<evidence type="ECO:0000256" key="2">
    <source>
        <dbReference type="ARBA" id="ARBA00022898"/>
    </source>
</evidence>
<evidence type="ECO:0000256" key="5">
    <source>
        <dbReference type="ARBA" id="ARBA00023163"/>
    </source>
</evidence>
<feature type="domain" description="HTH gntR-type" evidence="6">
    <location>
        <begin position="21"/>
        <end position="89"/>
    </location>
</feature>
<dbReference type="InterPro" id="IPR015424">
    <property type="entry name" value="PyrdxlP-dep_Trfase"/>
</dbReference>
<dbReference type="SUPFAM" id="SSF46785">
    <property type="entry name" value="Winged helix' DNA-binding domain"/>
    <property type="match status" value="1"/>
</dbReference>
<dbReference type="InterPro" id="IPR036388">
    <property type="entry name" value="WH-like_DNA-bd_sf"/>
</dbReference>
<keyword evidence="8" id="KW-1185">Reference proteome</keyword>
<dbReference type="PANTHER" id="PTHR46577:SF1">
    <property type="entry name" value="HTH-TYPE TRANSCRIPTIONAL REGULATORY PROTEIN GABR"/>
    <property type="match status" value="1"/>
</dbReference>
<dbReference type="Gene3D" id="1.10.10.10">
    <property type="entry name" value="Winged helix-like DNA-binding domain superfamily/Winged helix DNA-binding domain"/>
    <property type="match status" value="1"/>
</dbReference>
<evidence type="ECO:0000259" key="6">
    <source>
        <dbReference type="PROSITE" id="PS50949"/>
    </source>
</evidence>
<keyword evidence="4 7" id="KW-0238">DNA-binding</keyword>
<dbReference type="Pfam" id="PF00155">
    <property type="entry name" value="Aminotran_1_2"/>
    <property type="match status" value="1"/>
</dbReference>
<dbReference type="Pfam" id="PF00392">
    <property type="entry name" value="GntR"/>
    <property type="match status" value="1"/>
</dbReference>
<dbReference type="PRINTS" id="PR00035">
    <property type="entry name" value="HTHGNTR"/>
</dbReference>
<dbReference type="PANTHER" id="PTHR46577">
    <property type="entry name" value="HTH-TYPE TRANSCRIPTIONAL REGULATORY PROTEIN GABR"/>
    <property type="match status" value="1"/>
</dbReference>
<dbReference type="InterPro" id="IPR051446">
    <property type="entry name" value="HTH_trans_reg/aminotransferase"/>
</dbReference>
<gene>
    <name evidence="7" type="ORF">BKK80_25170</name>
</gene>
<keyword evidence="5" id="KW-0804">Transcription</keyword>
<proteinExistence type="inferred from homology"/>
<dbReference type="CDD" id="cd00609">
    <property type="entry name" value="AAT_like"/>
    <property type="match status" value="1"/>
</dbReference>
<dbReference type="InterPro" id="IPR004839">
    <property type="entry name" value="Aminotransferase_I/II_large"/>
</dbReference>
<dbReference type="RefSeq" id="WP_071071750.1">
    <property type="nucleotide sequence ID" value="NZ_CP017755.1"/>
</dbReference>
<evidence type="ECO:0000256" key="4">
    <source>
        <dbReference type="ARBA" id="ARBA00023125"/>
    </source>
</evidence>
<dbReference type="PROSITE" id="PS50949">
    <property type="entry name" value="HTH_GNTR"/>
    <property type="match status" value="1"/>
</dbReference>
<accession>A0ABM6FBL1</accession>
<dbReference type="EMBL" id="CP017755">
    <property type="protein sequence ID" value="AOZ09123.1"/>
    <property type="molecule type" value="Genomic_DNA"/>
</dbReference>
<evidence type="ECO:0000313" key="7">
    <source>
        <dbReference type="EMBL" id="AOZ09123.1"/>
    </source>
</evidence>
<dbReference type="SMART" id="SM00345">
    <property type="entry name" value="HTH_GNTR"/>
    <property type="match status" value="1"/>
</dbReference>
<dbReference type="GO" id="GO:0003677">
    <property type="term" value="F:DNA binding"/>
    <property type="evidence" value="ECO:0007669"/>
    <property type="project" value="UniProtKB-KW"/>
</dbReference>
<dbReference type="InterPro" id="IPR000524">
    <property type="entry name" value="Tscrpt_reg_HTH_GntR"/>
</dbReference>
<dbReference type="InterPro" id="IPR015421">
    <property type="entry name" value="PyrdxlP-dep_Trfase_major"/>
</dbReference>
<dbReference type="Proteomes" id="UP000177515">
    <property type="component" value="Chromosome 2"/>
</dbReference>
<evidence type="ECO:0000256" key="3">
    <source>
        <dbReference type="ARBA" id="ARBA00023015"/>
    </source>
</evidence>
<reference evidence="7 8" key="1">
    <citation type="submission" date="2016-10" db="EMBL/GenBank/DDBJ databases">
        <title>Complete genome sequences of three Cupriavidus strains isolated from various Malaysian environments.</title>
        <authorList>
            <person name="Abdullah A.A.-A."/>
            <person name="Shafie N.A.H."/>
            <person name="Lau N.S."/>
        </authorList>
    </citation>
    <scope>NUCLEOTIDE SEQUENCE [LARGE SCALE GENOMIC DNA]</scope>
    <source>
        <strain evidence="7 8">USMAA1020</strain>
    </source>
</reference>
<sequence length="491" mass="51675">MPRQRTTLDLPALGALDRNAGRVGQQLARLLREAIARGALQAGERLPSTRALAAGLGIARGTVTEVFEQLAAEGYLEARVGAGTRVARLLAGHAADAVPPQPARAPAAAPLAGARAQRYAAIARALAPLPPAPFAIGTPDAAAAPDEGWRRLSRRVRALEGGAAGYGDPRGVAALRQAIAEHVRKARAVACAPEQVIVTAGTQQGLYLAARVLLEPGDTVRAEDPAYPGLSAVLDDAGVRVHRAALDDGGLDVARAAADCPAARAAFVTPSHQYPLGMPMSMPRRLALLAWAREQEAWIVEDDYDSELRYAGHPFPSLQGLDPSRVIYLGTFSKVLFPALRLGYAIVPPPLADAFAGARTILDRHAPTADQHVVAAYLREGAFDLHLRRIRALYGERRAALVRAIGDQLGGLATLQPSDQGMHLLLWLPHGRDDVAVASRALAAGVAVRPVSPMYGSRPGRPGLVLGFGGFPAEALEAGVRKLRAVLEQPG</sequence>
<protein>
    <submittedName>
        <fullName evidence="7">DNA-binding protein</fullName>
    </submittedName>
</protein>
<evidence type="ECO:0000256" key="1">
    <source>
        <dbReference type="ARBA" id="ARBA00005384"/>
    </source>
</evidence>
<dbReference type="Gene3D" id="3.40.640.10">
    <property type="entry name" value="Type I PLP-dependent aspartate aminotransferase-like (Major domain)"/>
    <property type="match status" value="1"/>
</dbReference>
<organism evidence="7 8">
    <name type="scientific">Cupriavidus malaysiensis</name>
    <dbReference type="NCBI Taxonomy" id="367825"/>
    <lineage>
        <taxon>Bacteria</taxon>
        <taxon>Pseudomonadati</taxon>
        <taxon>Pseudomonadota</taxon>
        <taxon>Betaproteobacteria</taxon>
        <taxon>Burkholderiales</taxon>
        <taxon>Burkholderiaceae</taxon>
        <taxon>Cupriavidus</taxon>
    </lineage>
</organism>
<evidence type="ECO:0000313" key="8">
    <source>
        <dbReference type="Proteomes" id="UP000177515"/>
    </source>
</evidence>
<dbReference type="SUPFAM" id="SSF53383">
    <property type="entry name" value="PLP-dependent transferases"/>
    <property type="match status" value="1"/>
</dbReference>
<keyword evidence="2" id="KW-0663">Pyridoxal phosphate</keyword>
<name>A0ABM6FBL1_9BURK</name>